<protein>
    <submittedName>
        <fullName evidence="6">Putative 4-alpha-glucanotransferase</fullName>
    </submittedName>
</protein>
<proteinExistence type="inferred from homology"/>
<dbReference type="InterPro" id="IPR014718">
    <property type="entry name" value="GH-type_carb-bd"/>
</dbReference>
<dbReference type="STRING" id="1162668.LFE_2205"/>
<reference evidence="7" key="2">
    <citation type="submission" date="2012-03" db="EMBL/GenBank/DDBJ databases">
        <title>The complete genome sequence of the pioneer microbe on fresh volcanic deposit, Leptospirillum ferrooxidans strain C2-3.</title>
        <authorList>
            <person name="Fujimura R."/>
            <person name="Sato Y."/>
            <person name="Nishizawa T."/>
            <person name="Nanba K."/>
            <person name="Oshima K."/>
            <person name="Hattori M."/>
            <person name="Kamijo T."/>
            <person name="Ohta H."/>
        </authorList>
    </citation>
    <scope>NUCLEOTIDE SEQUENCE [LARGE SCALE GENOMIC DNA]</scope>
    <source>
        <strain evidence="7">C2-3</strain>
    </source>
</reference>
<keyword evidence="7" id="KW-1185">Reference proteome</keyword>
<dbReference type="eggNOG" id="COG1449">
    <property type="taxonomic scope" value="Bacteria"/>
</dbReference>
<dbReference type="GO" id="GO:0030246">
    <property type="term" value="F:carbohydrate binding"/>
    <property type="evidence" value="ECO:0007669"/>
    <property type="project" value="InterPro"/>
</dbReference>
<sequence length="719" mass="81595">MTESNDSRTTQSILSKDTRTTVVMVLHHHQPAGNFDHVFGESQQNCYRPLLELLEHFPDIHVSYHLTGPLIEWIEKHDPDYISLLGRLVARGQIEIVGGGFYEPILALLPTQSVRDQSRLMEDWIVRLFNRFDGGFWLAERVWETDLPLRLSGCHMTHTTVDDHHFHLAGFRDEELHGYYRTSCAGEGLDIFPISAHLRYLIPFQSVEQSLTFLDRTAKGKVLTYADDAEKFGVWPETYHWVWTEGYLRRLFEAFSRESSWLRIASMKEIRAERGATGVAILPNASYPEMMEWAMSPQHAAALHKLLDTLAGYGLKEAAMPFVRGGIFEQFLTKYPDSRRLYHRMLLAEQLFSSRVAKDDPDRDRVGHPLWVSQGNDVYWHGLFGGLYLSNLRHTAFNGIISMENLLEEKGLLRSGESLVGDFDQDGSPDRVYYQKGYVAWLSPAGGGCLQEIDDRRHGFHLTNTLTRQVEIYHLNSSSGLGNHPEDGGSPAVLSIHDRMPTPPAEGEISFDPRPRRPFSEFLCHKDAAPDVLSGQSGTNPMILDLGKTNWTVKEWDQWKACLEAQVQTGDRSMTLSKEYRFSPLEFTVDYRLTDGALSEDHLLAVEFPVTLLVGSGEGRDLWVRTETGEEPVAPAAFGEWGDQMSQGFRGRDGWSKAAFSVTFSTPLRLVRFPIETVSLSEKGLERVYQGTLFLMMISPADIQRPEGFRISVSFEDIE</sequence>
<dbReference type="InterPro" id="IPR015179">
    <property type="entry name" value="A-amylase/a-glucTrfase_C"/>
</dbReference>
<dbReference type="GO" id="GO:0005975">
    <property type="term" value="P:carbohydrate metabolic process"/>
    <property type="evidence" value="ECO:0007669"/>
    <property type="project" value="InterPro"/>
</dbReference>
<dbReference type="InterPro" id="IPR011330">
    <property type="entry name" value="Glyco_hydro/deAcase_b/a-brl"/>
</dbReference>
<name>I0IRH9_LEPFC</name>
<feature type="domain" description="Alpha-amylase/4-alpha-glucanotransferase C-terminal" evidence="5">
    <location>
        <begin position="422"/>
        <end position="697"/>
    </location>
</feature>
<dbReference type="InterPro" id="IPR028995">
    <property type="entry name" value="Glyco_hydro_57/38_cen_sf"/>
</dbReference>
<comment type="similarity">
    <text evidence="1">Belongs to the glycosyl hydrolase 57 family.</text>
</comment>
<dbReference type="Gene3D" id="3.20.110.20">
    <property type="match status" value="1"/>
</dbReference>
<reference evidence="6 7" key="1">
    <citation type="journal article" date="2012" name="J. Bacteriol.">
        <title>Complete Genome Sequence of Leptospirillum ferrooxidans Strain C2-3, Isolated from a Fresh Volcanic Ash Deposit on the Island of Miyake, Japan.</title>
        <authorList>
            <person name="Fujimura R."/>
            <person name="Sato Y."/>
            <person name="Nishizawa T."/>
            <person name="Oshima K."/>
            <person name="Kim S.-W."/>
            <person name="Hattori M."/>
            <person name="Kamijo T."/>
            <person name="Ohta H."/>
        </authorList>
    </citation>
    <scope>NUCLEOTIDE SEQUENCE [LARGE SCALE GENOMIC DNA]</scope>
    <source>
        <strain evidence="6 7">C2-3</strain>
    </source>
</reference>
<dbReference type="InterPro" id="IPR011013">
    <property type="entry name" value="Gal_mutarotase_sf_dom"/>
</dbReference>
<dbReference type="KEGG" id="lfc:LFE_2205"/>
<dbReference type="Gene3D" id="2.70.98.10">
    <property type="match status" value="1"/>
</dbReference>
<evidence type="ECO:0000259" key="5">
    <source>
        <dbReference type="Pfam" id="PF09095"/>
    </source>
</evidence>
<accession>I0IRH9</accession>
<dbReference type="EMBL" id="AP012342">
    <property type="protein sequence ID" value="BAM07878.1"/>
    <property type="molecule type" value="Genomic_DNA"/>
</dbReference>
<dbReference type="Pfam" id="PF09094">
    <property type="entry name" value="AmyA-A_glucT_m"/>
    <property type="match status" value="1"/>
</dbReference>
<dbReference type="HOGENOM" id="CLU_026700_0_0_0"/>
<evidence type="ECO:0000259" key="3">
    <source>
        <dbReference type="Pfam" id="PF03065"/>
    </source>
</evidence>
<dbReference type="Pfam" id="PF03065">
    <property type="entry name" value="Glyco_hydro_57"/>
    <property type="match status" value="1"/>
</dbReference>
<dbReference type="InterPro" id="IPR004300">
    <property type="entry name" value="Glyco_hydro_57_N"/>
</dbReference>
<evidence type="ECO:0000256" key="2">
    <source>
        <dbReference type="ARBA" id="ARBA00023277"/>
    </source>
</evidence>
<dbReference type="SUPFAM" id="SSF74650">
    <property type="entry name" value="Galactose mutarotase-like"/>
    <property type="match status" value="1"/>
</dbReference>
<dbReference type="Pfam" id="PF09095">
    <property type="entry name" value="AmyA-gluTrfs_C"/>
    <property type="match status" value="1"/>
</dbReference>
<evidence type="ECO:0000259" key="4">
    <source>
        <dbReference type="Pfam" id="PF09094"/>
    </source>
</evidence>
<dbReference type="AlphaFoldDB" id="I0IRH9"/>
<organism evidence="6 7">
    <name type="scientific">Leptospirillum ferrooxidans (strain C2-3)</name>
    <dbReference type="NCBI Taxonomy" id="1162668"/>
    <lineage>
        <taxon>Bacteria</taxon>
        <taxon>Pseudomonadati</taxon>
        <taxon>Nitrospirota</taxon>
        <taxon>Nitrospiria</taxon>
        <taxon>Nitrospirales</taxon>
        <taxon>Nitrospiraceae</taxon>
        <taxon>Leptospirillum</taxon>
    </lineage>
</organism>
<dbReference type="SUPFAM" id="SSF88688">
    <property type="entry name" value="Families 57/38 glycoside transferase middle domain"/>
    <property type="match status" value="1"/>
</dbReference>
<keyword evidence="6" id="KW-0808">Transferase</keyword>
<dbReference type="PANTHER" id="PTHR36306">
    <property type="entry name" value="ALPHA-AMYLASE-RELATED-RELATED"/>
    <property type="match status" value="1"/>
</dbReference>
<evidence type="ECO:0000256" key="1">
    <source>
        <dbReference type="ARBA" id="ARBA00006821"/>
    </source>
</evidence>
<gene>
    <name evidence="6" type="ordered locus">LFE_2205</name>
</gene>
<dbReference type="GO" id="GO:0016740">
    <property type="term" value="F:transferase activity"/>
    <property type="evidence" value="ECO:0007669"/>
    <property type="project" value="UniProtKB-KW"/>
</dbReference>
<dbReference type="PANTHER" id="PTHR36306:SF1">
    <property type="entry name" value="ALPHA-AMYLASE-RELATED"/>
    <property type="match status" value="1"/>
</dbReference>
<dbReference type="PATRIC" id="fig|1162668.3.peg.2610"/>
<evidence type="ECO:0000313" key="6">
    <source>
        <dbReference type="EMBL" id="BAM07878.1"/>
    </source>
</evidence>
<dbReference type="InterPro" id="IPR015178">
    <property type="entry name" value="A-amylase/a-glucTrfase_central"/>
</dbReference>
<dbReference type="OrthoDB" id="9757977at2"/>
<evidence type="ECO:0000313" key="7">
    <source>
        <dbReference type="Proteomes" id="UP000007382"/>
    </source>
</evidence>
<dbReference type="RefSeq" id="WP_014450361.1">
    <property type="nucleotide sequence ID" value="NC_017094.1"/>
</dbReference>
<dbReference type="Proteomes" id="UP000007382">
    <property type="component" value="Chromosome"/>
</dbReference>
<feature type="domain" description="Alpha-amylase/4-alpha-glucanotransferase central" evidence="4">
    <location>
        <begin position="326"/>
        <end position="406"/>
    </location>
</feature>
<keyword evidence="2" id="KW-0119">Carbohydrate metabolism</keyword>
<dbReference type="SUPFAM" id="SSF88713">
    <property type="entry name" value="Glycoside hydrolase/deacetylase"/>
    <property type="match status" value="1"/>
</dbReference>
<dbReference type="InterPro" id="IPR052046">
    <property type="entry name" value="GH57_Enzymes"/>
</dbReference>
<feature type="domain" description="Glycoside hydrolase family 57 N-terminal" evidence="3">
    <location>
        <begin position="37"/>
        <end position="272"/>
    </location>
</feature>